<accession>A0ACB8CFN9</accession>
<reference evidence="1" key="1">
    <citation type="submission" date="2020-05" db="EMBL/GenBank/DDBJ databases">
        <title>Large-scale comparative analyses of tick genomes elucidate their genetic diversity and vector capacities.</title>
        <authorList>
            <person name="Jia N."/>
            <person name="Wang J."/>
            <person name="Shi W."/>
            <person name="Du L."/>
            <person name="Sun Y."/>
            <person name="Zhan W."/>
            <person name="Jiang J."/>
            <person name="Wang Q."/>
            <person name="Zhang B."/>
            <person name="Ji P."/>
            <person name="Sakyi L.B."/>
            <person name="Cui X."/>
            <person name="Yuan T."/>
            <person name="Jiang B."/>
            <person name="Yang W."/>
            <person name="Lam T.T.-Y."/>
            <person name="Chang Q."/>
            <person name="Ding S."/>
            <person name="Wang X."/>
            <person name="Zhu J."/>
            <person name="Ruan X."/>
            <person name="Zhao L."/>
            <person name="Wei J."/>
            <person name="Que T."/>
            <person name="Du C."/>
            <person name="Cheng J."/>
            <person name="Dai P."/>
            <person name="Han X."/>
            <person name="Huang E."/>
            <person name="Gao Y."/>
            <person name="Liu J."/>
            <person name="Shao H."/>
            <person name="Ye R."/>
            <person name="Li L."/>
            <person name="Wei W."/>
            <person name="Wang X."/>
            <person name="Wang C."/>
            <person name="Yang T."/>
            <person name="Huo Q."/>
            <person name="Li W."/>
            <person name="Guo W."/>
            <person name="Chen H."/>
            <person name="Zhou L."/>
            <person name="Ni X."/>
            <person name="Tian J."/>
            <person name="Zhou Y."/>
            <person name="Sheng Y."/>
            <person name="Liu T."/>
            <person name="Pan Y."/>
            <person name="Xia L."/>
            <person name="Li J."/>
            <person name="Zhao F."/>
            <person name="Cao W."/>
        </authorList>
    </citation>
    <scope>NUCLEOTIDE SEQUENCE</scope>
    <source>
        <strain evidence="1">Dsil-2018</strain>
    </source>
</reference>
<evidence type="ECO:0000313" key="1">
    <source>
        <dbReference type="EMBL" id="KAH7941487.1"/>
    </source>
</evidence>
<gene>
    <name evidence="1" type="ORF">HPB49_014338</name>
</gene>
<dbReference type="EMBL" id="CM023476">
    <property type="protein sequence ID" value="KAH7941487.1"/>
    <property type="molecule type" value="Genomic_DNA"/>
</dbReference>
<organism evidence="1 2">
    <name type="scientific">Dermacentor silvarum</name>
    <name type="common">Tick</name>
    <dbReference type="NCBI Taxonomy" id="543639"/>
    <lineage>
        <taxon>Eukaryota</taxon>
        <taxon>Metazoa</taxon>
        <taxon>Ecdysozoa</taxon>
        <taxon>Arthropoda</taxon>
        <taxon>Chelicerata</taxon>
        <taxon>Arachnida</taxon>
        <taxon>Acari</taxon>
        <taxon>Parasitiformes</taxon>
        <taxon>Ixodida</taxon>
        <taxon>Ixodoidea</taxon>
        <taxon>Ixodidae</taxon>
        <taxon>Rhipicephalinae</taxon>
        <taxon>Dermacentor</taxon>
    </lineage>
</organism>
<name>A0ACB8CFN9_DERSI</name>
<evidence type="ECO:0000313" key="2">
    <source>
        <dbReference type="Proteomes" id="UP000821865"/>
    </source>
</evidence>
<sequence>MALLEYGPRRTPGFERLELHELLQVRQMQGATSRVTDVTGRGDGADTVLDSSATCAFPMPKPAPTAQECAGFNVAAMQANCRVNLRNQTILQATAVFCVPASYIYLGVTLWIRVKDLGVFVASSRTSHAANADPLLFSGGSEITSHKCMAPMELSVIRSHDPCQNFYRFVCDGSKHQHDLLAVVNAAEDAIYGLAHSSIEWSSEGGSDQYFAVPSALSVEKEAAGFAKSCMELSRSSLPELEWFMGERHLPWPETSRWDLLQILLHLLGNWNVRLWFHVSFEVAMLRDGTWKPVLKMGHSAAFHATIATVRIFAGQPAGRATLLRYRRYMWAMLRLFDELMAKIEAMDRLTFQVLRPTMGELDPRIMRMPIRKLTDTATPGIAAGRVRLLLNEYFIWARRFSPRYSVQVENAVRLRSVVYLLGLKSDTRKALTPSLRVAHDLSSMASSGIADVTLELVGLPPSAQKLRCLVIVESTVGIGWLSLFTKHRGAEVLIQEIRNAFADVASSHQIVWLQPCAPGAIVLWNNESFLASVLPEPTHGARFFVDWSKLMNGRWRLLEQDMTNVVKAGPLLSQRWSFHSAVTVAEVYSVFPLFHRDFPAAVNYGGAGRLVADEVLRGLYHEHIYNITHLSSRRSRKKDTQHASDSSSAPQKLSPNQIALKAFLASLAAYRLCVRCTKAAYVSGSRALRKTVCCFFRGALLRAVLQRKLRGRAVQGREPSLQ</sequence>
<comment type="caution">
    <text evidence="1">The sequence shown here is derived from an EMBL/GenBank/DDBJ whole genome shotgun (WGS) entry which is preliminary data.</text>
</comment>
<protein>
    <submittedName>
        <fullName evidence="1">Uncharacterized protein</fullName>
    </submittedName>
</protein>
<keyword evidence="2" id="KW-1185">Reference proteome</keyword>
<proteinExistence type="predicted"/>
<dbReference type="Proteomes" id="UP000821865">
    <property type="component" value="Chromosome 7"/>
</dbReference>